<evidence type="ECO:0000313" key="10">
    <source>
        <dbReference type="EMBL" id="AEE13886.1"/>
    </source>
</evidence>
<feature type="transmembrane region" description="Helical" evidence="9">
    <location>
        <begin position="93"/>
        <end position="121"/>
    </location>
</feature>
<dbReference type="EMBL" id="CP002690">
    <property type="protein sequence ID" value="AEE13886.1"/>
    <property type="molecule type" value="Genomic_DNA"/>
</dbReference>
<feature type="transmembrane region" description="Helical" evidence="9">
    <location>
        <begin position="172"/>
        <end position="190"/>
    </location>
</feature>
<feature type="transmembrane region" description="Helical" evidence="9">
    <location>
        <begin position="420"/>
        <end position="437"/>
    </location>
</feature>
<comment type="similarity">
    <text evidence="2 8">Belongs to the nucleobase:cation symporter-2 (NCS2) (TC 2.A.40) family. Azg-like subfamily.</text>
</comment>
<dbReference type="InterPro" id="IPR006043">
    <property type="entry name" value="NCS2"/>
</dbReference>
<reference evidence="10 11" key="1">
    <citation type="submission" date="2011-04" db="EMBL/GenBank/DDBJ databases">
        <title>The complete genome of Thermodesulfobium narugense DSM 14796.</title>
        <authorList>
            <consortium name="US DOE Joint Genome Institute (JGI-PGF)"/>
            <person name="Lucas S."/>
            <person name="Han J."/>
            <person name="Lapidus A."/>
            <person name="Bruce D."/>
            <person name="Goodwin L."/>
            <person name="Pitluck S."/>
            <person name="Peters L."/>
            <person name="Kyrpides N."/>
            <person name="Mavromatis K."/>
            <person name="Pagani I."/>
            <person name="Ivanova N."/>
            <person name="Ovchinnikova G."/>
            <person name="Zhang X."/>
            <person name="Saunders L."/>
            <person name="Detter J.C."/>
            <person name="Tapia R."/>
            <person name="Han C."/>
            <person name="Land M."/>
            <person name="Hauser L."/>
            <person name="Markowitz V."/>
            <person name="Cheng J.-F."/>
            <person name="Hugenholtz P."/>
            <person name="Woyke T."/>
            <person name="Wu D."/>
            <person name="Spring S."/>
            <person name="Schroeder M."/>
            <person name="Brambilla E."/>
            <person name="Klenk H.-P."/>
            <person name="Eisen J.A."/>
        </authorList>
    </citation>
    <scope>NUCLEOTIDE SEQUENCE [LARGE SCALE GENOMIC DNA]</scope>
    <source>
        <strain evidence="10 11">DSM 14796</strain>
    </source>
</reference>
<dbReference type="AlphaFoldDB" id="M1E4Z9"/>
<keyword evidence="7 8" id="KW-0472">Membrane</keyword>
<dbReference type="OrthoDB" id="9808458at2"/>
<feature type="transmembrane region" description="Helical" evidence="9">
    <location>
        <begin position="381"/>
        <end position="408"/>
    </location>
</feature>
<feature type="transmembrane region" description="Helical" evidence="9">
    <location>
        <begin position="327"/>
        <end position="346"/>
    </location>
</feature>
<evidence type="ECO:0000256" key="9">
    <source>
        <dbReference type="SAM" id="Phobius"/>
    </source>
</evidence>
<dbReference type="Pfam" id="PF00860">
    <property type="entry name" value="Xan_ur_permease"/>
    <property type="match status" value="1"/>
</dbReference>
<feature type="transmembrane region" description="Helical" evidence="9">
    <location>
        <begin position="235"/>
        <end position="259"/>
    </location>
</feature>
<dbReference type="HOGENOM" id="CLU_024508_0_1_9"/>
<dbReference type="RefSeq" id="WP_013755616.1">
    <property type="nucleotide sequence ID" value="NC_015499.1"/>
</dbReference>
<keyword evidence="11" id="KW-1185">Reference proteome</keyword>
<dbReference type="PANTHER" id="PTHR43337">
    <property type="entry name" value="XANTHINE/URACIL PERMEASE C887.17-RELATED"/>
    <property type="match status" value="1"/>
</dbReference>
<evidence type="ECO:0000256" key="4">
    <source>
        <dbReference type="ARBA" id="ARBA00022475"/>
    </source>
</evidence>
<evidence type="ECO:0000256" key="6">
    <source>
        <dbReference type="ARBA" id="ARBA00022989"/>
    </source>
</evidence>
<keyword evidence="4 8" id="KW-1003">Cell membrane</keyword>
<keyword evidence="5 8" id="KW-0812">Transmembrane</keyword>
<evidence type="ECO:0000256" key="1">
    <source>
        <dbReference type="ARBA" id="ARBA00004651"/>
    </source>
</evidence>
<dbReference type="Proteomes" id="UP000011765">
    <property type="component" value="Chromosome"/>
</dbReference>
<feature type="transmembrane region" description="Helical" evidence="9">
    <location>
        <begin position="23"/>
        <end position="41"/>
    </location>
</feature>
<dbReference type="GO" id="GO:0005886">
    <property type="term" value="C:plasma membrane"/>
    <property type="evidence" value="ECO:0007669"/>
    <property type="project" value="UniProtKB-SubCell"/>
</dbReference>
<name>M1E4Z9_9BACT</name>
<feature type="transmembrane region" description="Helical" evidence="9">
    <location>
        <begin position="53"/>
        <end position="73"/>
    </location>
</feature>
<dbReference type="InterPro" id="IPR026033">
    <property type="entry name" value="Azg-like_bact_archaea"/>
</dbReference>
<proteinExistence type="inferred from homology"/>
<dbReference type="STRING" id="747365.Thena_0237"/>
<feature type="transmembrane region" description="Helical" evidence="9">
    <location>
        <begin position="197"/>
        <end position="215"/>
    </location>
</feature>
<evidence type="ECO:0000256" key="2">
    <source>
        <dbReference type="ARBA" id="ARBA00005697"/>
    </source>
</evidence>
<keyword evidence="6 8" id="KW-1133">Transmembrane helix</keyword>
<gene>
    <name evidence="10" type="ORF">Thena_0237</name>
</gene>
<dbReference type="PANTHER" id="PTHR43337:SF1">
    <property type="entry name" value="XANTHINE_URACIL PERMEASE C887.17-RELATED"/>
    <property type="match status" value="1"/>
</dbReference>
<dbReference type="PIRSF" id="PIRSF005353">
    <property type="entry name" value="PbuG"/>
    <property type="match status" value="1"/>
</dbReference>
<evidence type="ECO:0000256" key="5">
    <source>
        <dbReference type="ARBA" id="ARBA00022692"/>
    </source>
</evidence>
<evidence type="ECO:0000256" key="8">
    <source>
        <dbReference type="PIRNR" id="PIRNR005353"/>
    </source>
</evidence>
<keyword evidence="3 8" id="KW-0813">Transport</keyword>
<evidence type="ECO:0000313" key="11">
    <source>
        <dbReference type="Proteomes" id="UP000011765"/>
    </source>
</evidence>
<accession>M1E4Z9</accession>
<dbReference type="eggNOG" id="COG2252">
    <property type="taxonomic scope" value="Bacteria"/>
</dbReference>
<comment type="subcellular location">
    <subcellularLocation>
        <location evidence="1 8">Cell membrane</location>
        <topology evidence="1 8">Multi-pass membrane protein</topology>
    </subcellularLocation>
</comment>
<dbReference type="KEGG" id="tnr:Thena_0237"/>
<evidence type="ECO:0000256" key="3">
    <source>
        <dbReference type="ARBA" id="ARBA00022448"/>
    </source>
</evidence>
<dbReference type="GO" id="GO:0005345">
    <property type="term" value="F:purine nucleobase transmembrane transporter activity"/>
    <property type="evidence" value="ECO:0007669"/>
    <property type="project" value="TreeGrafter"/>
</dbReference>
<evidence type="ECO:0000256" key="7">
    <source>
        <dbReference type="ARBA" id="ARBA00023136"/>
    </source>
</evidence>
<dbReference type="InterPro" id="IPR045018">
    <property type="entry name" value="Azg-like"/>
</dbReference>
<protein>
    <submittedName>
        <fullName evidence="10">Xanthine/uracil/vitamin C permease</fullName>
    </submittedName>
</protein>
<organism evidence="10 11">
    <name type="scientific">Thermodesulfobium narugense DSM 14796</name>
    <dbReference type="NCBI Taxonomy" id="747365"/>
    <lineage>
        <taxon>Bacteria</taxon>
        <taxon>Pseudomonadati</taxon>
        <taxon>Thermodesulfobiota</taxon>
        <taxon>Thermodesulfobiia</taxon>
        <taxon>Thermodesulfobiales</taxon>
        <taxon>Thermodesulfobiaceae</taxon>
        <taxon>Thermodesulfobium</taxon>
    </lineage>
</organism>
<sequence>MITDLVEKVFHLSSRKTNIKTEIIAGFTTFVTLSYIIFVNPTILSQAGIPKEAAIGATIYSTIIATLLMGLWANLPIAVAPGMGLNAFFTYTVVIGMGLSWETALGAVFISGIFFFILSVTNIRKAIFMGIPAVLRTSIAVGIGLFIALIGFKNAGIIVENKDTLVSFGHLLSPEVLVATLGLFITAALISKGTKGAILIGILLTTLLSIIFGIAKAPSSISNIISFSIPNVSDTFLKMNLLGAIHYGILGIIFTFSIVELFDNMGTLIGLTTKGKIIDKDGNIPNLNKALVSDSVGTMISAIFGTSTVTSYIESAAGIAEGGRTGLSALVVALCFGLAVVFTPLIGIVPALATSPALIMVGTLMFTEIHRIDFSDLTESFPAFMTIILMPLSFSIANGIAAGFISYVSLKVLTGRFKEINFISLIIAIAFLINFILRLH</sequence>
<feature type="transmembrane region" description="Helical" evidence="9">
    <location>
        <begin position="133"/>
        <end position="152"/>
    </location>
</feature>